<feature type="transmembrane region" description="Helical" evidence="1">
    <location>
        <begin position="7"/>
        <end position="28"/>
    </location>
</feature>
<dbReference type="Proteomes" id="UP000192939">
    <property type="component" value="Unassembled WGS sequence"/>
</dbReference>
<feature type="transmembrane region" description="Helical" evidence="1">
    <location>
        <begin position="185"/>
        <end position="203"/>
    </location>
</feature>
<feature type="transmembrane region" description="Helical" evidence="1">
    <location>
        <begin position="146"/>
        <end position="165"/>
    </location>
</feature>
<keyword evidence="3" id="KW-1185">Reference proteome</keyword>
<keyword evidence="1" id="KW-0472">Membrane</keyword>
<keyword evidence="1" id="KW-1133">Transmembrane helix</keyword>
<comment type="caution">
    <text evidence="2">The sequence shown here is derived from an EMBL/GenBank/DDBJ whole genome shotgun (WGS) entry which is preliminary data.</text>
</comment>
<feature type="transmembrane region" description="Helical" evidence="1">
    <location>
        <begin position="79"/>
        <end position="104"/>
    </location>
</feature>
<organism evidence="2 3">
    <name type="scientific">Paenibacillus barengoltzii J12</name>
    <dbReference type="NCBI Taxonomy" id="935846"/>
    <lineage>
        <taxon>Bacteria</taxon>
        <taxon>Bacillati</taxon>
        <taxon>Bacillota</taxon>
        <taxon>Bacilli</taxon>
        <taxon>Bacillales</taxon>
        <taxon>Paenibacillaceae</taxon>
        <taxon>Paenibacillus</taxon>
    </lineage>
</organism>
<dbReference type="EMBL" id="FXAE01000014">
    <property type="protein sequence ID" value="SMF20192.1"/>
    <property type="molecule type" value="Genomic_DNA"/>
</dbReference>
<evidence type="ECO:0000313" key="2">
    <source>
        <dbReference type="EMBL" id="SMF20192.1"/>
    </source>
</evidence>
<name>A0ABY1LWK4_9BACL</name>
<evidence type="ECO:0000256" key="1">
    <source>
        <dbReference type="SAM" id="Phobius"/>
    </source>
</evidence>
<feature type="transmembrane region" description="Helical" evidence="1">
    <location>
        <begin position="116"/>
        <end position="134"/>
    </location>
</feature>
<proteinExistence type="predicted"/>
<evidence type="ECO:0000313" key="3">
    <source>
        <dbReference type="Proteomes" id="UP000192939"/>
    </source>
</evidence>
<protein>
    <submittedName>
        <fullName evidence="2">Uncharacterized protein</fullName>
    </submittedName>
</protein>
<accession>A0ABY1LWK4</accession>
<reference evidence="2 3" key="1">
    <citation type="submission" date="2017-04" db="EMBL/GenBank/DDBJ databases">
        <authorList>
            <person name="Varghese N."/>
            <person name="Submissions S."/>
        </authorList>
    </citation>
    <scope>NUCLEOTIDE SEQUENCE [LARGE SCALE GENOMIC DNA]</scope>
    <source>
        <strain evidence="2 3">J12</strain>
    </source>
</reference>
<gene>
    <name evidence="2" type="ORF">SAMN02744124_01820</name>
</gene>
<feature type="transmembrane region" description="Helical" evidence="1">
    <location>
        <begin position="40"/>
        <end position="58"/>
    </location>
</feature>
<sequence length="212" mass="25160">MNRLRFLYGFTIYIAITGIVLLLKIPMGHSWLDQWIFNKFYVFQLMSVVTVGLAMESSRYQHTTCVRMGNRRKILRNELTGYYIQGLICVSILFFFIWLGAVLLNENRHLFFLFEWYIRYLLGTIVFINIMSCLKWSNHLLLSKYCQIIVFAWLVLESIVFIPYLKRFSSYKVNLIFSWIFHPGAASFLVLVGFILITLFLNIKLSDKRDFI</sequence>
<keyword evidence="1" id="KW-0812">Transmembrane</keyword>